<feature type="transmembrane region" description="Helical" evidence="1">
    <location>
        <begin position="41"/>
        <end position="60"/>
    </location>
</feature>
<evidence type="ECO:0000256" key="1">
    <source>
        <dbReference type="SAM" id="Phobius"/>
    </source>
</evidence>
<accession>A0A1F5ZJE4</accession>
<protein>
    <submittedName>
        <fullName evidence="2">Uncharacterized protein</fullName>
    </submittedName>
</protein>
<evidence type="ECO:0000313" key="2">
    <source>
        <dbReference type="EMBL" id="OGG12445.1"/>
    </source>
</evidence>
<gene>
    <name evidence="2" type="ORF">A2875_01820</name>
</gene>
<evidence type="ECO:0000313" key="3">
    <source>
        <dbReference type="Proteomes" id="UP000177416"/>
    </source>
</evidence>
<keyword evidence="1" id="KW-0472">Membrane</keyword>
<dbReference type="AlphaFoldDB" id="A0A1F5ZJE4"/>
<organism evidence="2 3">
    <name type="scientific">Candidatus Gottesmanbacteria bacterium RIFCSPHIGHO2_01_FULL_46_14</name>
    <dbReference type="NCBI Taxonomy" id="1798380"/>
    <lineage>
        <taxon>Bacteria</taxon>
        <taxon>Candidatus Gottesmaniibacteriota</taxon>
    </lineage>
</organism>
<dbReference type="Proteomes" id="UP000177416">
    <property type="component" value="Unassembled WGS sequence"/>
</dbReference>
<sequence length="61" mass="6620">MDLSNPGVTYILLVIPTLFAFVMIGQGMYKMSRDEDGGGVAIAFGFICLVLVGATYLLFIR</sequence>
<feature type="transmembrane region" description="Helical" evidence="1">
    <location>
        <begin position="7"/>
        <end position="29"/>
    </location>
</feature>
<keyword evidence="1" id="KW-0812">Transmembrane</keyword>
<name>A0A1F5ZJE4_9BACT</name>
<reference evidence="2 3" key="1">
    <citation type="journal article" date="2016" name="Nat. Commun.">
        <title>Thousands of microbial genomes shed light on interconnected biogeochemical processes in an aquifer system.</title>
        <authorList>
            <person name="Anantharaman K."/>
            <person name="Brown C.T."/>
            <person name="Hug L.A."/>
            <person name="Sharon I."/>
            <person name="Castelle C.J."/>
            <person name="Probst A.J."/>
            <person name="Thomas B.C."/>
            <person name="Singh A."/>
            <person name="Wilkins M.J."/>
            <person name="Karaoz U."/>
            <person name="Brodie E.L."/>
            <person name="Williams K.H."/>
            <person name="Hubbard S.S."/>
            <person name="Banfield J.F."/>
        </authorList>
    </citation>
    <scope>NUCLEOTIDE SEQUENCE [LARGE SCALE GENOMIC DNA]</scope>
</reference>
<dbReference type="EMBL" id="MFJJ01000062">
    <property type="protein sequence ID" value="OGG12445.1"/>
    <property type="molecule type" value="Genomic_DNA"/>
</dbReference>
<proteinExistence type="predicted"/>
<comment type="caution">
    <text evidence="2">The sequence shown here is derived from an EMBL/GenBank/DDBJ whole genome shotgun (WGS) entry which is preliminary data.</text>
</comment>
<keyword evidence="1" id="KW-1133">Transmembrane helix</keyword>